<keyword evidence="1 2" id="KW-0456">Lyase</keyword>
<keyword evidence="2" id="KW-0964">Secreted</keyword>
<feature type="signal peptide" evidence="3">
    <location>
        <begin position="1"/>
        <end position="25"/>
    </location>
</feature>
<dbReference type="Pfam" id="PF00544">
    <property type="entry name" value="Pectate_lyase_4"/>
    <property type="match status" value="1"/>
</dbReference>
<dbReference type="EMBL" id="BONY01000098">
    <property type="protein sequence ID" value="GIH10556.1"/>
    <property type="molecule type" value="Genomic_DNA"/>
</dbReference>
<dbReference type="PANTHER" id="PTHR31683:SF18">
    <property type="entry name" value="PECTATE LYASE 21-RELATED"/>
    <property type="match status" value="1"/>
</dbReference>
<dbReference type="GO" id="GO:0000272">
    <property type="term" value="P:polysaccharide catabolic process"/>
    <property type="evidence" value="ECO:0007669"/>
    <property type="project" value="UniProtKB-KW"/>
</dbReference>
<dbReference type="InterPro" id="IPR045032">
    <property type="entry name" value="PEL"/>
</dbReference>
<reference evidence="5" key="1">
    <citation type="submission" date="2021-01" db="EMBL/GenBank/DDBJ databases">
        <title>Whole genome shotgun sequence of Rhizocola hellebori NBRC 109834.</title>
        <authorList>
            <person name="Komaki H."/>
            <person name="Tamura T."/>
        </authorList>
    </citation>
    <scope>NUCLEOTIDE SEQUENCE</scope>
    <source>
        <strain evidence="5">NBRC 109834</strain>
    </source>
</reference>
<keyword evidence="2" id="KW-0119">Carbohydrate metabolism</keyword>
<name>A0A8J3VLW7_9ACTN</name>
<dbReference type="Gene3D" id="2.160.20.10">
    <property type="entry name" value="Single-stranded right-handed beta-helix, Pectin lyase-like"/>
    <property type="match status" value="1"/>
</dbReference>
<evidence type="ECO:0000313" key="6">
    <source>
        <dbReference type="Proteomes" id="UP000612899"/>
    </source>
</evidence>
<proteinExistence type="inferred from homology"/>
<dbReference type="GO" id="GO:0005576">
    <property type="term" value="C:extracellular region"/>
    <property type="evidence" value="ECO:0007669"/>
    <property type="project" value="UniProtKB-SubCell"/>
</dbReference>
<dbReference type="SUPFAM" id="SSF51126">
    <property type="entry name" value="Pectin lyase-like"/>
    <property type="match status" value="1"/>
</dbReference>
<gene>
    <name evidence="5" type="primary">pel</name>
    <name evidence="5" type="ORF">Rhe02_86230</name>
</gene>
<evidence type="ECO:0000256" key="2">
    <source>
        <dbReference type="RuleBase" id="RU361173"/>
    </source>
</evidence>
<dbReference type="InterPro" id="IPR011050">
    <property type="entry name" value="Pectin_lyase_fold/virulence"/>
</dbReference>
<dbReference type="SMART" id="SM00656">
    <property type="entry name" value="Amb_all"/>
    <property type="match status" value="1"/>
</dbReference>
<organism evidence="5 6">
    <name type="scientific">Rhizocola hellebori</name>
    <dbReference type="NCBI Taxonomy" id="1392758"/>
    <lineage>
        <taxon>Bacteria</taxon>
        <taxon>Bacillati</taxon>
        <taxon>Actinomycetota</taxon>
        <taxon>Actinomycetes</taxon>
        <taxon>Micromonosporales</taxon>
        <taxon>Micromonosporaceae</taxon>
        <taxon>Rhizocola</taxon>
    </lineage>
</organism>
<dbReference type="RefSeq" id="WP_203914268.1">
    <property type="nucleotide sequence ID" value="NZ_BONY01000098.1"/>
</dbReference>
<feature type="domain" description="Pectate lyase" evidence="4">
    <location>
        <begin position="91"/>
        <end position="341"/>
    </location>
</feature>
<comment type="subcellular location">
    <subcellularLocation>
        <location evidence="2">Secreted</location>
    </subcellularLocation>
</comment>
<keyword evidence="3" id="KW-0732">Signal</keyword>
<comment type="similarity">
    <text evidence="2">Belongs to the polysaccharide lyase 1 family.</text>
</comment>
<dbReference type="InterPro" id="IPR012334">
    <property type="entry name" value="Pectin_lyas_fold"/>
</dbReference>
<evidence type="ECO:0000256" key="3">
    <source>
        <dbReference type="SAM" id="SignalP"/>
    </source>
</evidence>
<accession>A0A8J3VLW7</accession>
<sequence>MRKLGTALSILICLPIVLVPQAATASTPFFAQQTLPSNDGWAASGTGTTGGSGGTVITVRTRDELAAAVAGTAPKIVLVEGDIAGPDCAGLADPEYTLEAYLAAYDPAVWGRATDPSGPLEAARVRSVAKQRALTEIKVGANTTVFGLRGSSMKNLTLMIDTAPNVIVRNMTFIDAADCFPRWRPTDGAEGNWNSEYDLVSVRRSTNVWIDHNTFTDGDNPDSNQPVYFGRPWQVHDGALDITHTSSLATVSWNVFTNHDKTLLIGSSDTVGPDVDRLKVTLHDNVFDGVGQRAPRVRFGQVDLYNNYFKVYGSLYDYSVGLGIQSAVYMENNYFRVDETIPLDQILKDWKGTKVTEIGSRVNGERVSLLDAYNTSFDPDFAPDAGWTPALRHHAPLPAVVVPLLTTFLAGAGRLPA</sequence>
<dbReference type="GO" id="GO:0030570">
    <property type="term" value="F:pectate lyase activity"/>
    <property type="evidence" value="ECO:0007669"/>
    <property type="project" value="InterPro"/>
</dbReference>
<dbReference type="InterPro" id="IPR002022">
    <property type="entry name" value="Pec_lyase"/>
</dbReference>
<evidence type="ECO:0000313" key="5">
    <source>
        <dbReference type="EMBL" id="GIH10556.1"/>
    </source>
</evidence>
<evidence type="ECO:0000259" key="4">
    <source>
        <dbReference type="SMART" id="SM00656"/>
    </source>
</evidence>
<dbReference type="Proteomes" id="UP000612899">
    <property type="component" value="Unassembled WGS sequence"/>
</dbReference>
<comment type="caution">
    <text evidence="5">The sequence shown here is derived from an EMBL/GenBank/DDBJ whole genome shotgun (WGS) entry which is preliminary data.</text>
</comment>
<dbReference type="AlphaFoldDB" id="A0A8J3VLW7"/>
<protein>
    <submittedName>
        <fullName evidence="5">Pectate lyase</fullName>
    </submittedName>
</protein>
<dbReference type="PANTHER" id="PTHR31683">
    <property type="entry name" value="PECTATE LYASE 18-RELATED"/>
    <property type="match status" value="1"/>
</dbReference>
<feature type="chain" id="PRO_5035150597" evidence="3">
    <location>
        <begin position="26"/>
        <end position="417"/>
    </location>
</feature>
<evidence type="ECO:0000256" key="1">
    <source>
        <dbReference type="ARBA" id="ARBA00023239"/>
    </source>
</evidence>
<keyword evidence="6" id="KW-1185">Reference proteome</keyword>
<keyword evidence="2" id="KW-0624">Polysaccharide degradation</keyword>